<evidence type="ECO:0000256" key="1">
    <source>
        <dbReference type="SAM" id="MobiDB-lite"/>
    </source>
</evidence>
<feature type="region of interest" description="Disordered" evidence="1">
    <location>
        <begin position="38"/>
        <end position="66"/>
    </location>
</feature>
<dbReference type="EMBL" id="BK003452">
    <property type="protein sequence ID" value="DAA03651.1"/>
    <property type="molecule type" value="Genomic_DNA"/>
</dbReference>
<protein>
    <submittedName>
        <fullName evidence="2">HDC02629</fullName>
    </submittedName>
</protein>
<gene>
    <name evidence="2" type="ORF">HDC02629</name>
</gene>
<feature type="compositionally biased region" description="Acidic residues" evidence="1">
    <location>
        <begin position="51"/>
        <end position="66"/>
    </location>
</feature>
<evidence type="ECO:0000313" key="2">
    <source>
        <dbReference type="EMBL" id="DAA03651.1"/>
    </source>
</evidence>
<proteinExistence type="predicted"/>
<reference evidence="2" key="1">
    <citation type="journal article" date="2003" name="Genome Biol.">
        <title>An integrated gene annotation and transcriptional profiling approach towards the full gene content of the Drosophila genome.</title>
        <authorList>
            <person name="Hild M."/>
            <person name="Beckmann B."/>
            <person name="Haas S.A."/>
            <person name="Koch B."/>
            <person name="Solovyev V."/>
            <person name="Busold C."/>
            <person name="Fellenberg K."/>
            <person name="Boutros M."/>
            <person name="Vingron M."/>
            <person name="Sauer F."/>
            <person name="Hoheisel J.D."/>
            <person name="Paro R."/>
        </authorList>
    </citation>
    <scope>NUCLEOTIDE SEQUENCE</scope>
</reference>
<name>Q6IHG4_DROME</name>
<sequence>MNYGKTNKRKSCCCGPQRLASNGGAVLRLLQLQLRHVKRGKEQKIHKDPVAEEEAAGPEEEPLVRP</sequence>
<organism evidence="2">
    <name type="scientific">Drosophila melanogaster</name>
    <name type="common">Fruit fly</name>
    <dbReference type="NCBI Taxonomy" id="7227"/>
    <lineage>
        <taxon>Eukaryota</taxon>
        <taxon>Metazoa</taxon>
        <taxon>Ecdysozoa</taxon>
        <taxon>Arthropoda</taxon>
        <taxon>Hexapoda</taxon>
        <taxon>Insecta</taxon>
        <taxon>Pterygota</taxon>
        <taxon>Neoptera</taxon>
        <taxon>Endopterygota</taxon>
        <taxon>Diptera</taxon>
        <taxon>Brachycera</taxon>
        <taxon>Muscomorpha</taxon>
        <taxon>Ephydroidea</taxon>
        <taxon>Drosophilidae</taxon>
        <taxon>Drosophila</taxon>
        <taxon>Sophophora</taxon>
    </lineage>
</organism>
<dbReference type="AlphaFoldDB" id="Q6IHG4"/>
<feature type="compositionally biased region" description="Basic and acidic residues" evidence="1">
    <location>
        <begin position="40"/>
        <end position="50"/>
    </location>
</feature>
<accession>Q6IHG4</accession>